<dbReference type="InterPro" id="IPR001478">
    <property type="entry name" value="PDZ"/>
</dbReference>
<evidence type="ECO:0000256" key="3">
    <source>
        <dbReference type="ARBA" id="ARBA00022801"/>
    </source>
</evidence>
<evidence type="ECO:0000256" key="5">
    <source>
        <dbReference type="RuleBase" id="RU004404"/>
    </source>
</evidence>
<dbReference type="CDD" id="cd06782">
    <property type="entry name" value="cpPDZ_CPP-like"/>
    <property type="match status" value="1"/>
</dbReference>
<reference evidence="7 8" key="1">
    <citation type="journal article" date="2016" name="Nat. Commun.">
        <title>Thousands of microbial genomes shed light on interconnected biogeochemical processes in an aquifer system.</title>
        <authorList>
            <person name="Anantharaman K."/>
            <person name="Brown C.T."/>
            <person name="Hug L.A."/>
            <person name="Sharon I."/>
            <person name="Castelle C.J."/>
            <person name="Probst A.J."/>
            <person name="Thomas B.C."/>
            <person name="Singh A."/>
            <person name="Wilkins M.J."/>
            <person name="Karaoz U."/>
            <person name="Brodie E.L."/>
            <person name="Williams K.H."/>
            <person name="Hubbard S.S."/>
            <person name="Banfield J.F."/>
        </authorList>
    </citation>
    <scope>NUCLEOTIDE SEQUENCE [LARGE SCALE GENOMIC DNA]</scope>
</reference>
<dbReference type="Pfam" id="PF17820">
    <property type="entry name" value="PDZ_6"/>
    <property type="match status" value="1"/>
</dbReference>
<comment type="caution">
    <text evidence="7">The sequence shown here is derived from an EMBL/GenBank/DDBJ whole genome shotgun (WGS) entry which is preliminary data.</text>
</comment>
<dbReference type="SUPFAM" id="SSF52096">
    <property type="entry name" value="ClpP/crotonase"/>
    <property type="match status" value="1"/>
</dbReference>
<dbReference type="GO" id="GO:0004175">
    <property type="term" value="F:endopeptidase activity"/>
    <property type="evidence" value="ECO:0007669"/>
    <property type="project" value="TreeGrafter"/>
</dbReference>
<dbReference type="InterPro" id="IPR041489">
    <property type="entry name" value="PDZ_6"/>
</dbReference>
<dbReference type="InterPro" id="IPR004447">
    <property type="entry name" value="Peptidase_S41A"/>
</dbReference>
<evidence type="ECO:0000259" key="6">
    <source>
        <dbReference type="PROSITE" id="PS50106"/>
    </source>
</evidence>
<feature type="domain" description="PDZ" evidence="6">
    <location>
        <begin position="118"/>
        <end position="188"/>
    </location>
</feature>
<evidence type="ECO:0000256" key="1">
    <source>
        <dbReference type="ARBA" id="ARBA00009179"/>
    </source>
</evidence>
<dbReference type="Gene3D" id="3.90.226.10">
    <property type="entry name" value="2-enoyl-CoA Hydratase, Chain A, domain 1"/>
    <property type="match status" value="1"/>
</dbReference>
<dbReference type="GO" id="GO:0030288">
    <property type="term" value="C:outer membrane-bounded periplasmic space"/>
    <property type="evidence" value="ECO:0007669"/>
    <property type="project" value="TreeGrafter"/>
</dbReference>
<dbReference type="Proteomes" id="UP000176741">
    <property type="component" value="Unassembled WGS sequence"/>
</dbReference>
<dbReference type="GO" id="GO:0007165">
    <property type="term" value="P:signal transduction"/>
    <property type="evidence" value="ECO:0007669"/>
    <property type="project" value="TreeGrafter"/>
</dbReference>
<dbReference type="InterPro" id="IPR036034">
    <property type="entry name" value="PDZ_sf"/>
</dbReference>
<dbReference type="InterPro" id="IPR005151">
    <property type="entry name" value="Tail-specific_protease"/>
</dbReference>
<dbReference type="InterPro" id="IPR029045">
    <property type="entry name" value="ClpP/crotonase-like_dom_sf"/>
</dbReference>
<dbReference type="SMART" id="SM00228">
    <property type="entry name" value="PDZ"/>
    <property type="match status" value="1"/>
</dbReference>
<organism evidence="7 8">
    <name type="scientific">Candidatus Woesebacteria bacterium RIFCSPHIGHO2_01_FULL_38_26b</name>
    <dbReference type="NCBI Taxonomy" id="1802491"/>
    <lineage>
        <taxon>Bacteria</taxon>
        <taxon>Candidatus Woeseibacteriota</taxon>
    </lineage>
</organism>
<name>A0A1F7Y0S2_9BACT</name>
<sequence length="417" mass="45668">MNKINLPKIKLVLLRKALILIFIISFSFSSGYVFGNAGYSASIKQFPKVTINRETPKDKGILDFNLFWKIWDTLNAKYYDRGKLIPSEMVYGAIRGMVASVGDPYTVFLPPEENKIVQEDLQGNFEGAGIQIGFKGNQLVVIAPIQSSPAEKAGVKAGDFIIGIKDESKNLEIGTVGITLPEAVQAIRGPAGSKVTLFLTRDGKDEPIETEITRASIDVPSVTIDFLGEGEKIAHIKILKFATETLDEWDNSVTEVLKKPEIKAVVIDVRNNPGGFMQGAVDLASDFLDQSEVVVIEEDGSGTKEEFRVEKLGRLRNYKSIVLINQGSASASEIFAGALRDDKKIKLVGETSFGKGTIQEPQQINGGLGLHITIAKWLTPSGFWVNDGGLKPDIEVKDNPDTEEDEQLQKAIDEVLK</sequence>
<evidence type="ECO:0000313" key="8">
    <source>
        <dbReference type="Proteomes" id="UP000176741"/>
    </source>
</evidence>
<keyword evidence="4 5" id="KW-0720">Serine protease</keyword>
<dbReference type="EMBL" id="MGGD01000032">
    <property type="protein sequence ID" value="OGM20549.1"/>
    <property type="molecule type" value="Genomic_DNA"/>
</dbReference>
<keyword evidence="3 5" id="KW-0378">Hydrolase</keyword>
<dbReference type="PROSITE" id="PS50106">
    <property type="entry name" value="PDZ"/>
    <property type="match status" value="1"/>
</dbReference>
<dbReference type="NCBIfam" id="TIGR00225">
    <property type="entry name" value="prc"/>
    <property type="match status" value="1"/>
</dbReference>
<evidence type="ECO:0000256" key="4">
    <source>
        <dbReference type="ARBA" id="ARBA00022825"/>
    </source>
</evidence>
<dbReference type="Gene3D" id="3.30.750.44">
    <property type="match status" value="1"/>
</dbReference>
<evidence type="ECO:0000256" key="2">
    <source>
        <dbReference type="ARBA" id="ARBA00022670"/>
    </source>
</evidence>
<evidence type="ECO:0000313" key="7">
    <source>
        <dbReference type="EMBL" id="OGM20549.1"/>
    </source>
</evidence>
<proteinExistence type="inferred from homology"/>
<dbReference type="SMART" id="SM00245">
    <property type="entry name" value="TSPc"/>
    <property type="match status" value="1"/>
</dbReference>
<dbReference type="PANTHER" id="PTHR32060">
    <property type="entry name" value="TAIL-SPECIFIC PROTEASE"/>
    <property type="match status" value="1"/>
</dbReference>
<dbReference type="Gene3D" id="2.30.42.10">
    <property type="match status" value="1"/>
</dbReference>
<dbReference type="CDD" id="cd07560">
    <property type="entry name" value="Peptidase_S41_CPP"/>
    <property type="match status" value="1"/>
</dbReference>
<accession>A0A1F7Y0S2</accession>
<gene>
    <name evidence="7" type="ORF">A2771_03680</name>
</gene>
<protein>
    <recommendedName>
        <fullName evidence="6">PDZ domain-containing protein</fullName>
    </recommendedName>
</protein>
<dbReference type="PANTHER" id="PTHR32060:SF30">
    <property type="entry name" value="CARBOXY-TERMINAL PROCESSING PROTEASE CTPA"/>
    <property type="match status" value="1"/>
</dbReference>
<dbReference type="GO" id="GO:0008236">
    <property type="term" value="F:serine-type peptidase activity"/>
    <property type="evidence" value="ECO:0007669"/>
    <property type="project" value="UniProtKB-KW"/>
</dbReference>
<keyword evidence="2 5" id="KW-0645">Protease</keyword>
<dbReference type="GO" id="GO:0006508">
    <property type="term" value="P:proteolysis"/>
    <property type="evidence" value="ECO:0007669"/>
    <property type="project" value="UniProtKB-KW"/>
</dbReference>
<dbReference type="Pfam" id="PF03572">
    <property type="entry name" value="Peptidase_S41"/>
    <property type="match status" value="1"/>
</dbReference>
<dbReference type="SUPFAM" id="SSF50156">
    <property type="entry name" value="PDZ domain-like"/>
    <property type="match status" value="1"/>
</dbReference>
<comment type="similarity">
    <text evidence="1 5">Belongs to the peptidase S41A family.</text>
</comment>
<dbReference type="AlphaFoldDB" id="A0A1F7Y0S2"/>